<name>A0A3G4ZLS5_9VIRU</name>
<dbReference type="GO" id="GO:0003676">
    <property type="term" value="F:nucleic acid binding"/>
    <property type="evidence" value="ECO:0007669"/>
    <property type="project" value="InterPro"/>
</dbReference>
<dbReference type="InterPro" id="IPR036397">
    <property type="entry name" value="RNaseH_sf"/>
</dbReference>
<sequence>MEDLTVGRAYLSWDVGIQNLAYCLIKKTGNTTFDILKWGVIRLGEETKMCTELNKNNKLCTQKAAYTNGLTGGVCKNYCVKHHKTCKNETVTLSEYTDNEKHICKYKIKNNECGKKANYYINDINISFCNQHGQSEKKRLDKELAIKKINKINSNKIPLEIIASRMYENLNNHKDFLTANEVLIENQPSLINMTMKSVSMLLYSYFVIKGMSIDKVPESKLEAIKLINPANKLKVSNAATDKLKDIDKSKNKSKNKLKNKLKNNSEDNSEGNSEGNLENNSENNDKEKNKTNSNRKVYEMTKSLGKKFCKELIKNDKINTDLINSIKKQDDMCDAFLQAYYYIFCSQGVPKDIEIVLNKLVDEKTSTVNEIDLTHINIDIDEDIDGDIDEDVDIGIEIEI</sequence>
<evidence type="ECO:0008006" key="3">
    <source>
        <dbReference type="Google" id="ProtNLM"/>
    </source>
</evidence>
<dbReference type="InterPro" id="IPR012337">
    <property type="entry name" value="RNaseH-like_sf"/>
</dbReference>
<feature type="compositionally biased region" description="Low complexity" evidence="1">
    <location>
        <begin position="270"/>
        <end position="282"/>
    </location>
</feature>
<dbReference type="SUPFAM" id="SSF53098">
    <property type="entry name" value="Ribonuclease H-like"/>
    <property type="match status" value="1"/>
</dbReference>
<evidence type="ECO:0000313" key="2">
    <source>
        <dbReference type="EMBL" id="AYV75797.1"/>
    </source>
</evidence>
<reference evidence="2" key="1">
    <citation type="submission" date="2018-10" db="EMBL/GenBank/DDBJ databases">
        <title>Hidden diversity of soil giant viruses.</title>
        <authorList>
            <person name="Schulz F."/>
            <person name="Alteio L."/>
            <person name="Goudeau D."/>
            <person name="Ryan E.M."/>
            <person name="Malmstrom R.R."/>
            <person name="Blanchard J."/>
            <person name="Woyke T."/>
        </authorList>
    </citation>
    <scope>NUCLEOTIDE SEQUENCE</scope>
    <source>
        <strain evidence="2">TEV1</strain>
    </source>
</reference>
<feature type="region of interest" description="Disordered" evidence="1">
    <location>
        <begin position="244"/>
        <end position="296"/>
    </location>
</feature>
<proteinExistence type="predicted"/>
<gene>
    <name evidence="2" type="ORF">Terrestrivirus3_66</name>
</gene>
<dbReference type="Gene3D" id="3.30.420.10">
    <property type="entry name" value="Ribonuclease H-like superfamily/Ribonuclease H"/>
    <property type="match status" value="1"/>
</dbReference>
<dbReference type="EMBL" id="MK071981">
    <property type="protein sequence ID" value="AYV75797.1"/>
    <property type="molecule type" value="Genomic_DNA"/>
</dbReference>
<organism evidence="2">
    <name type="scientific">Terrestrivirus sp</name>
    <dbReference type="NCBI Taxonomy" id="2487775"/>
    <lineage>
        <taxon>Viruses</taxon>
        <taxon>Varidnaviria</taxon>
        <taxon>Bamfordvirae</taxon>
        <taxon>Nucleocytoviricota</taxon>
        <taxon>Megaviricetes</taxon>
        <taxon>Imitervirales</taxon>
        <taxon>Mimiviridae</taxon>
        <taxon>Klosneuvirinae</taxon>
    </lineage>
</organism>
<evidence type="ECO:0000256" key="1">
    <source>
        <dbReference type="SAM" id="MobiDB-lite"/>
    </source>
</evidence>
<protein>
    <recommendedName>
        <fullName evidence="3">Holliday junction resolvase</fullName>
    </recommendedName>
</protein>
<feature type="compositionally biased region" description="Basic residues" evidence="1">
    <location>
        <begin position="251"/>
        <end position="261"/>
    </location>
</feature>
<accession>A0A3G4ZLS5</accession>